<dbReference type="eggNOG" id="COG0438">
    <property type="taxonomic scope" value="Bacteria"/>
</dbReference>
<dbReference type="PATRIC" id="fig|1150469.3.peg.318"/>
<dbReference type="HOGENOM" id="CLU_051669_0_0_5"/>
<dbReference type="AlphaFoldDB" id="H6SN11"/>
<dbReference type="SUPFAM" id="SSF53756">
    <property type="entry name" value="UDP-Glycosyltransferase/glycogen phosphorylase"/>
    <property type="match status" value="1"/>
</dbReference>
<accession>H6SN11</accession>
<dbReference type="Proteomes" id="UP000033220">
    <property type="component" value="Chromosome DSM 122"/>
</dbReference>
<gene>
    <name evidence="2" type="ORF">RSPPHO_00261</name>
</gene>
<proteinExistence type="predicted"/>
<dbReference type="KEGG" id="rpm:RSPPHO_00261"/>
<name>H6SN11_PARPM</name>
<organism evidence="2 3">
    <name type="scientific">Pararhodospirillum photometricum DSM 122</name>
    <dbReference type="NCBI Taxonomy" id="1150469"/>
    <lineage>
        <taxon>Bacteria</taxon>
        <taxon>Pseudomonadati</taxon>
        <taxon>Pseudomonadota</taxon>
        <taxon>Alphaproteobacteria</taxon>
        <taxon>Rhodospirillales</taxon>
        <taxon>Rhodospirillaceae</taxon>
        <taxon>Pararhodospirillum</taxon>
    </lineage>
</organism>
<keyword evidence="3" id="KW-1185">Reference proteome</keyword>
<dbReference type="STRING" id="1150469.RSPPHO_00261"/>
<dbReference type="PANTHER" id="PTHR12526:SF637">
    <property type="entry name" value="GLYCOSYLTRANSFERASE EPSF-RELATED"/>
    <property type="match status" value="1"/>
</dbReference>
<evidence type="ECO:0000256" key="1">
    <source>
        <dbReference type="SAM" id="MobiDB-lite"/>
    </source>
</evidence>
<evidence type="ECO:0000313" key="3">
    <source>
        <dbReference type="Proteomes" id="UP000033220"/>
    </source>
</evidence>
<sequence>MRNAPHRLAPGVRRVTSALTRPCKNTRASAPATRSTARSGIGQKTASLSFMLPSRQIAPVLSKWEGAGRLASGSARAKNKHRARDEGKSMRIAIFDDGISYDGTTAETQALGGVERAVIALARAFSGLGHEVTVLNRCPGEQVIDGVHWRPLPEDWASEPPLAATDALIAVRDPALLAGAAEAGARVLWALAAPAYLGTASARGVLQVLRPALVVPSLASYNALPVGGATVIVPGVEAVFHPDPAGVPADPPVAVVTTHPAHGLAELLDLWRLMIHPAVPTARLHIYSSVLYRGLTAALPLPPALRTVADSALALAARGVEVRAPLPAAGMARVYREARVHLYPGHAQDMVGWTLADSQACGLPAVARMRGAAGERLVNGQTGYLVPDDEALANVAIQLLSHEGMWRVQAEEAARPERRRSWEAVARAFERLMM</sequence>
<feature type="region of interest" description="Disordered" evidence="1">
    <location>
        <begin position="21"/>
        <end position="40"/>
    </location>
</feature>
<dbReference type="Pfam" id="PF13692">
    <property type="entry name" value="Glyco_trans_1_4"/>
    <property type="match status" value="1"/>
</dbReference>
<dbReference type="PANTHER" id="PTHR12526">
    <property type="entry name" value="GLYCOSYLTRANSFERASE"/>
    <property type="match status" value="1"/>
</dbReference>
<dbReference type="EMBL" id="HE663493">
    <property type="protein sequence ID" value="CCG06887.1"/>
    <property type="molecule type" value="Genomic_DNA"/>
</dbReference>
<evidence type="ECO:0000313" key="2">
    <source>
        <dbReference type="EMBL" id="CCG06887.1"/>
    </source>
</evidence>
<dbReference type="Gene3D" id="3.40.50.2000">
    <property type="entry name" value="Glycogen Phosphorylase B"/>
    <property type="match status" value="2"/>
</dbReference>
<protein>
    <recommendedName>
        <fullName evidence="4">Glycosyltransferase</fullName>
    </recommendedName>
</protein>
<evidence type="ECO:0008006" key="4">
    <source>
        <dbReference type="Google" id="ProtNLM"/>
    </source>
</evidence>
<reference evidence="2 3" key="1">
    <citation type="submission" date="2012-02" db="EMBL/GenBank/DDBJ databases">
        <title>Shotgun genome sequence of Phaeospirillum photometricum DSM 122.</title>
        <authorList>
            <person name="Duquesne K."/>
            <person name="Sturgis J."/>
        </authorList>
    </citation>
    <scope>NUCLEOTIDE SEQUENCE [LARGE SCALE GENOMIC DNA]</scope>
    <source>
        <strain evidence="3">DSM122</strain>
    </source>
</reference>
<feature type="compositionally biased region" description="Low complexity" evidence="1">
    <location>
        <begin position="26"/>
        <end position="39"/>
    </location>
</feature>